<dbReference type="InterPro" id="IPR050648">
    <property type="entry name" value="F-box_LRR-repeat"/>
</dbReference>
<evidence type="ECO:0000259" key="1">
    <source>
        <dbReference type="Pfam" id="PF12937"/>
    </source>
</evidence>
<dbReference type="EMBL" id="JAGKQH010000005">
    <property type="protein sequence ID" value="KAG6598264.1"/>
    <property type="molecule type" value="Genomic_DNA"/>
</dbReference>
<feature type="domain" description="F-box" evidence="1">
    <location>
        <begin position="225"/>
        <end position="259"/>
    </location>
</feature>
<reference evidence="2 3" key="1">
    <citation type="journal article" date="2021" name="Hortic Res">
        <title>The domestication of Cucurbita argyrosperma as revealed by the genome of its wild relative.</title>
        <authorList>
            <person name="Barrera-Redondo J."/>
            <person name="Sanchez-de la Vega G."/>
            <person name="Aguirre-Liguori J.A."/>
            <person name="Castellanos-Morales G."/>
            <person name="Gutierrez-Guerrero Y.T."/>
            <person name="Aguirre-Dugua X."/>
            <person name="Aguirre-Planter E."/>
            <person name="Tenaillon M.I."/>
            <person name="Lira-Saade R."/>
            <person name="Eguiarte L.E."/>
        </authorList>
    </citation>
    <scope>NUCLEOTIDE SEQUENCE [LARGE SCALE GENOMIC DNA]</scope>
    <source>
        <strain evidence="2">JBR-2021</strain>
    </source>
</reference>
<dbReference type="AlphaFoldDB" id="A0AAV6NJQ2"/>
<dbReference type="InterPro" id="IPR001810">
    <property type="entry name" value="F-box_dom"/>
</dbReference>
<proteinExistence type="predicted"/>
<keyword evidence="3" id="KW-1185">Reference proteome</keyword>
<dbReference type="Proteomes" id="UP000685013">
    <property type="component" value="Chromosome 5"/>
</dbReference>
<protein>
    <submittedName>
        <fullName evidence="2">F-box protein SKIP14</fullName>
    </submittedName>
</protein>
<accession>A0AAV6NJQ2</accession>
<dbReference type="PANTHER" id="PTHR13382">
    <property type="entry name" value="MITOCHONDRIAL ATP SYNTHASE COUPLING FACTOR B"/>
    <property type="match status" value="1"/>
</dbReference>
<evidence type="ECO:0000313" key="2">
    <source>
        <dbReference type="EMBL" id="KAG6598264.1"/>
    </source>
</evidence>
<sequence length="511" mass="56945">MALNFSRRPIFPLHLSEDNIVSPMRIANGYIVEGIPENNVESCGKSWHRGREVDACFDHRNDICSDSSQDPVSKDILDILPADPFGMDISTTFTALTGWLEDMEVDYAECVRDGGGTRERNVELFAGLNFFWNNALKFQAFPEIKGIVQKPDPMCSCDGFLDEKETGDVSCSCDFRSICSMDEVSFADDDPPSCCGQQAAESEEQSCIYSEVDGGAPHAGLSFALCYLGVRDLLSVGRVCKSLHSVVQGDPLLWRNIHIEQPLNEKITDDILLQLSNRARGNLQCLSLVECPRITDEGLKKVLESNPRLTKLSVPGCTRLSIEGVVSSLRAFKLTSIQGVKLLRIGGLFGVTLEHFEELKFLLGSGCSFKPQNSYKPHFYHRGNFYLSCDDERAIDIEKCPRCQNLRLVYDCPVDGCQGKEYAAQAFWNCSAQAAGSHHWSVKRNGIGGNRKTTSFFMARVSESASFRHGNAQLHQHHSYLEARRVEIVRKQDEDAISNTVSRHCHVLAQP</sequence>
<gene>
    <name evidence="2" type="primary">SKIP14</name>
    <name evidence="2" type="ORF">SDJN03_08042</name>
</gene>
<organism evidence="2 3">
    <name type="scientific">Cucurbita argyrosperma subsp. sororia</name>
    <dbReference type="NCBI Taxonomy" id="37648"/>
    <lineage>
        <taxon>Eukaryota</taxon>
        <taxon>Viridiplantae</taxon>
        <taxon>Streptophyta</taxon>
        <taxon>Embryophyta</taxon>
        <taxon>Tracheophyta</taxon>
        <taxon>Spermatophyta</taxon>
        <taxon>Magnoliopsida</taxon>
        <taxon>eudicotyledons</taxon>
        <taxon>Gunneridae</taxon>
        <taxon>Pentapetalae</taxon>
        <taxon>rosids</taxon>
        <taxon>fabids</taxon>
        <taxon>Cucurbitales</taxon>
        <taxon>Cucurbitaceae</taxon>
        <taxon>Cucurbiteae</taxon>
        <taxon>Cucurbita</taxon>
    </lineage>
</organism>
<feature type="non-terminal residue" evidence="2">
    <location>
        <position position="1"/>
    </location>
</feature>
<comment type="caution">
    <text evidence="2">The sequence shown here is derived from an EMBL/GenBank/DDBJ whole genome shotgun (WGS) entry which is preliminary data.</text>
</comment>
<dbReference type="GO" id="GO:0005737">
    <property type="term" value="C:cytoplasm"/>
    <property type="evidence" value="ECO:0007669"/>
    <property type="project" value="TreeGrafter"/>
</dbReference>
<dbReference type="PANTHER" id="PTHR13382:SF22">
    <property type="entry name" value="F-BOX PROTEIN SKIP14"/>
    <property type="match status" value="1"/>
</dbReference>
<evidence type="ECO:0000313" key="3">
    <source>
        <dbReference type="Proteomes" id="UP000685013"/>
    </source>
</evidence>
<dbReference type="Pfam" id="PF12937">
    <property type="entry name" value="F-box-like"/>
    <property type="match status" value="1"/>
</dbReference>
<name>A0AAV6NJQ2_9ROSI</name>